<sequence>MIGIEPILRSLKEILLLNNTELQKQGLLLFTEILKRQPVEIKLFANNALFRDAINVLLEAVHSPVLEVAGEGMKAVAAILRRDHVNLPPIEYGELQKLVEGVLKRCSDLSLAPFNRRFMVSNSLFFFILILWNARMILWLRRMPLLLPIRKKKDTLKSFSEFLMRMCDSLCIPIVMKYSERAVRPALMEVFISTLSILFSIMPHICKNFSIKLGKKEYSPHFFHMNMTKCLPQLNFSVLESLSLLSETTDSCSLDETLRNHQYSLLLLFYIAFSQEDRFVPEVELFSAIRSFLLSVQDQGDCPPPYVFKAVLYLLASSQDKNETLDLLLFCKIVK</sequence>
<dbReference type="AlphaFoldDB" id="G1KCU6"/>
<reference evidence="2" key="3">
    <citation type="submission" date="2025-09" db="UniProtKB">
        <authorList>
            <consortium name="Ensembl"/>
        </authorList>
    </citation>
    <scope>IDENTIFICATION</scope>
</reference>
<keyword evidence="1" id="KW-1133">Transmembrane helix</keyword>
<protein>
    <submittedName>
        <fullName evidence="2">Uncharacterized protein</fullName>
    </submittedName>
</protein>
<dbReference type="GO" id="GO:0007127">
    <property type="term" value="P:meiosis I"/>
    <property type="evidence" value="ECO:0000318"/>
    <property type="project" value="GO_Central"/>
</dbReference>
<dbReference type="PANTHER" id="PTHR12044:SF14">
    <property type="entry name" value="MEIOTIC DOUBLE-STRANDED BREAK FORMATION PROTEIN 1"/>
    <property type="match status" value="1"/>
</dbReference>
<dbReference type="HOGENOM" id="CLU_041550_0_0_1"/>
<accession>G1KCU6</accession>
<dbReference type="Proteomes" id="UP000001646">
    <property type="component" value="Chromosome 5"/>
</dbReference>
<keyword evidence="1" id="KW-0472">Membrane</keyword>
<dbReference type="PANTHER" id="PTHR12044">
    <property type="entry name" value="BCL2 INTERACTING MEDIATOR OF CELL DEATH"/>
    <property type="match status" value="1"/>
</dbReference>
<evidence type="ECO:0000256" key="1">
    <source>
        <dbReference type="SAM" id="Phobius"/>
    </source>
</evidence>
<organism evidence="2 3">
    <name type="scientific">Anolis carolinensis</name>
    <name type="common">Green anole</name>
    <name type="synonym">American chameleon</name>
    <dbReference type="NCBI Taxonomy" id="28377"/>
    <lineage>
        <taxon>Eukaryota</taxon>
        <taxon>Metazoa</taxon>
        <taxon>Chordata</taxon>
        <taxon>Craniata</taxon>
        <taxon>Vertebrata</taxon>
        <taxon>Euteleostomi</taxon>
        <taxon>Lepidosauria</taxon>
        <taxon>Squamata</taxon>
        <taxon>Bifurcata</taxon>
        <taxon>Unidentata</taxon>
        <taxon>Episquamata</taxon>
        <taxon>Toxicofera</taxon>
        <taxon>Iguania</taxon>
        <taxon>Dactyloidae</taxon>
        <taxon>Anolis</taxon>
    </lineage>
</organism>
<keyword evidence="1" id="KW-0812">Transmembrane</keyword>
<dbReference type="InParanoid" id="G1KCU6"/>
<dbReference type="Bgee" id="ENSACAG00000004476">
    <property type="expression patterns" value="Expressed in dewlap and 2 other cell types or tissues"/>
</dbReference>
<proteinExistence type="predicted"/>
<reference evidence="2 3" key="1">
    <citation type="submission" date="2009-12" db="EMBL/GenBank/DDBJ databases">
        <title>The Genome Sequence of Anolis carolinensis (Green Anole Lizard).</title>
        <authorList>
            <consortium name="The Genome Sequencing Platform"/>
            <person name="Di Palma F."/>
            <person name="Alfoldi J."/>
            <person name="Heiman D."/>
            <person name="Young S."/>
            <person name="Grabherr M."/>
            <person name="Johnson J."/>
            <person name="Lander E.S."/>
            <person name="Lindblad-Toh K."/>
        </authorList>
    </citation>
    <scope>NUCLEOTIDE SEQUENCE [LARGE SCALE GENOMIC DNA]</scope>
    <source>
        <strain evidence="2 3">JBL SC #1</strain>
    </source>
</reference>
<feature type="transmembrane region" description="Helical" evidence="1">
    <location>
        <begin position="124"/>
        <end position="141"/>
    </location>
</feature>
<dbReference type="InterPro" id="IPR052133">
    <property type="entry name" value="Immune_Signaling-Apoptosis_Reg"/>
</dbReference>
<name>G1KCU6_ANOCA</name>
<keyword evidence="3" id="KW-1185">Reference proteome</keyword>
<evidence type="ECO:0000313" key="2">
    <source>
        <dbReference type="Ensembl" id="ENSACAP00000004362.3"/>
    </source>
</evidence>
<reference evidence="2" key="2">
    <citation type="submission" date="2025-08" db="UniProtKB">
        <authorList>
            <consortium name="Ensembl"/>
        </authorList>
    </citation>
    <scope>IDENTIFICATION</scope>
</reference>
<dbReference type="STRING" id="28377.ENSACAP00000004362"/>
<evidence type="ECO:0000313" key="3">
    <source>
        <dbReference type="Proteomes" id="UP000001646"/>
    </source>
</evidence>
<dbReference type="eggNOG" id="ENOG502QV5Z">
    <property type="taxonomic scope" value="Eukaryota"/>
</dbReference>
<dbReference type="Ensembl" id="ENSACAT00000004462.3">
    <property type="protein sequence ID" value="ENSACAP00000004362.3"/>
    <property type="gene ID" value="ENSACAG00000004476.3"/>
</dbReference>
<dbReference type="GeneTree" id="ENSGT00390000002077"/>